<dbReference type="SUPFAM" id="SSF55957">
    <property type="entry name" value="Phosphoglucomutase, C-terminal domain"/>
    <property type="match status" value="1"/>
</dbReference>
<evidence type="ECO:0000256" key="8">
    <source>
        <dbReference type="RuleBase" id="RU004327"/>
    </source>
</evidence>
<evidence type="ECO:0000256" key="2">
    <source>
        <dbReference type="ARBA" id="ARBA00022553"/>
    </source>
</evidence>
<evidence type="ECO:0000313" key="14">
    <source>
        <dbReference type="Proteomes" id="UP000235015"/>
    </source>
</evidence>
<dbReference type="InterPro" id="IPR005841">
    <property type="entry name" value="Alpha-D-phosphohexomutase_SF"/>
</dbReference>
<comment type="caution">
    <text evidence="13">The sequence shown here is derived from an EMBL/GenBank/DDBJ whole genome shotgun (WGS) entry which is preliminary data.</text>
</comment>
<comment type="PTM">
    <text evidence="6">Activated by phosphorylation.</text>
</comment>
<dbReference type="InterPro" id="IPR005843">
    <property type="entry name" value="A-D-PHexomutase_C"/>
</dbReference>
<dbReference type="InterPro" id="IPR005845">
    <property type="entry name" value="A-D-PHexomutase_a/b/a-II"/>
</dbReference>
<dbReference type="PANTHER" id="PTHR42946">
    <property type="entry name" value="PHOSPHOHEXOSE MUTASE"/>
    <property type="match status" value="1"/>
</dbReference>
<dbReference type="SUPFAM" id="SSF53738">
    <property type="entry name" value="Phosphoglucomutase, first 3 domains"/>
    <property type="match status" value="3"/>
</dbReference>
<accession>A0A2N6CRI8</accession>
<dbReference type="GO" id="GO:0004615">
    <property type="term" value="F:phosphomannomutase activity"/>
    <property type="evidence" value="ECO:0007669"/>
    <property type="project" value="TreeGrafter"/>
</dbReference>
<evidence type="ECO:0000256" key="1">
    <source>
        <dbReference type="ARBA" id="ARBA00010231"/>
    </source>
</evidence>
<dbReference type="PRINTS" id="PR00509">
    <property type="entry name" value="PGMPMM"/>
</dbReference>
<dbReference type="STRING" id="1111735.GCA_000428045_02991"/>
<dbReference type="FunFam" id="3.40.120.10:FF:000003">
    <property type="entry name" value="Phosphoglucosamine mutase"/>
    <property type="match status" value="1"/>
</dbReference>
<feature type="binding site" evidence="6">
    <location>
        <position position="244"/>
    </location>
    <ligand>
        <name>Mg(2+)</name>
        <dbReference type="ChEBI" id="CHEBI:18420"/>
    </ligand>
</feature>
<dbReference type="InterPro" id="IPR016066">
    <property type="entry name" value="A-D-PHexomutase_CS"/>
</dbReference>
<dbReference type="Pfam" id="PF00408">
    <property type="entry name" value="PGM_PMM_IV"/>
    <property type="match status" value="1"/>
</dbReference>
<keyword evidence="3 6" id="KW-0479">Metal-binding</keyword>
<evidence type="ECO:0000313" key="13">
    <source>
        <dbReference type="EMBL" id="PLX59678.1"/>
    </source>
</evidence>
<dbReference type="GO" id="GO:0005829">
    <property type="term" value="C:cytosol"/>
    <property type="evidence" value="ECO:0007669"/>
    <property type="project" value="TreeGrafter"/>
</dbReference>
<evidence type="ECO:0000259" key="11">
    <source>
        <dbReference type="Pfam" id="PF02879"/>
    </source>
</evidence>
<dbReference type="NCBIfam" id="TIGR01455">
    <property type="entry name" value="glmM"/>
    <property type="match status" value="1"/>
</dbReference>
<feature type="domain" description="Alpha-D-phosphohexomutase alpha/beta/alpha" evidence="12">
    <location>
        <begin position="257"/>
        <end position="367"/>
    </location>
</feature>
<evidence type="ECO:0000256" key="4">
    <source>
        <dbReference type="ARBA" id="ARBA00022842"/>
    </source>
</evidence>
<feature type="domain" description="Alpha-D-phosphohexomutase alpha/beta/alpha" evidence="10">
    <location>
        <begin position="3"/>
        <end position="134"/>
    </location>
</feature>
<dbReference type="Gene3D" id="3.30.310.50">
    <property type="entry name" value="Alpha-D-phosphohexomutase, C-terminal domain"/>
    <property type="match status" value="1"/>
</dbReference>
<evidence type="ECO:0000256" key="3">
    <source>
        <dbReference type="ARBA" id="ARBA00022723"/>
    </source>
</evidence>
<dbReference type="InterPro" id="IPR016055">
    <property type="entry name" value="A-D-PHexomutase_a/b/a-I/II/III"/>
</dbReference>
<reference evidence="13 14" key="1">
    <citation type="submission" date="2017-11" db="EMBL/GenBank/DDBJ databases">
        <title>Genome-resolved metagenomics identifies genetic mobility, metabolic interactions, and unexpected diversity in perchlorate-reducing communities.</title>
        <authorList>
            <person name="Barnum T.P."/>
            <person name="Figueroa I.A."/>
            <person name="Carlstrom C.I."/>
            <person name="Lucas L.N."/>
            <person name="Engelbrektson A.L."/>
            <person name="Coates J.D."/>
        </authorList>
    </citation>
    <scope>NUCLEOTIDE SEQUENCE [LARGE SCALE GENOMIC DNA]</scope>
    <source>
        <strain evidence="13">BM301</strain>
    </source>
</reference>
<dbReference type="Proteomes" id="UP000235015">
    <property type="component" value="Unassembled WGS sequence"/>
</dbReference>
<evidence type="ECO:0000256" key="7">
    <source>
        <dbReference type="RuleBase" id="RU004326"/>
    </source>
</evidence>
<keyword evidence="5 6" id="KW-0413">Isomerase</keyword>
<dbReference type="FunFam" id="3.30.310.50:FF:000001">
    <property type="entry name" value="Phosphoglucosamine mutase"/>
    <property type="match status" value="1"/>
</dbReference>
<dbReference type="Pfam" id="PF02878">
    <property type="entry name" value="PGM_PMM_I"/>
    <property type="match status" value="1"/>
</dbReference>
<comment type="similarity">
    <text evidence="1 6 7">Belongs to the phosphohexose mutase family.</text>
</comment>
<name>A0A2N6CRI8_9GAMM</name>
<evidence type="ECO:0000256" key="6">
    <source>
        <dbReference type="HAMAP-Rule" id="MF_01554"/>
    </source>
</evidence>
<keyword evidence="4 6" id="KW-0460">Magnesium</keyword>
<evidence type="ECO:0000259" key="12">
    <source>
        <dbReference type="Pfam" id="PF02880"/>
    </source>
</evidence>
<dbReference type="InterPro" id="IPR006352">
    <property type="entry name" value="GlmM_bact"/>
</dbReference>
<comment type="catalytic activity">
    <reaction evidence="6 8">
        <text>alpha-D-glucosamine 1-phosphate = D-glucosamine 6-phosphate</text>
        <dbReference type="Rhea" id="RHEA:23424"/>
        <dbReference type="ChEBI" id="CHEBI:58516"/>
        <dbReference type="ChEBI" id="CHEBI:58725"/>
        <dbReference type="EC" id="5.4.2.10"/>
    </reaction>
</comment>
<dbReference type="GO" id="GO:0006048">
    <property type="term" value="P:UDP-N-acetylglucosamine biosynthetic process"/>
    <property type="evidence" value="ECO:0007669"/>
    <property type="project" value="TreeGrafter"/>
</dbReference>
<feature type="domain" description="Alpha-D-phosphohexomutase alpha/beta/alpha" evidence="11">
    <location>
        <begin position="156"/>
        <end position="253"/>
    </location>
</feature>
<feature type="binding site" description="via phosphate group" evidence="6">
    <location>
        <position position="101"/>
    </location>
    <ligand>
        <name>Mg(2+)</name>
        <dbReference type="ChEBI" id="CHEBI:18420"/>
    </ligand>
</feature>
<sequence>MKRKYFGTDGIRGRVGEGKITPEFVMRLGWAAGRVLGNGRGSKVLIGKDTRISGYLLESALEAGLVAAGVDIHLLGPMPTPGIAYLTRTLHAQAGIVISASHNPHCDNGIKFFSSEGKKLPDEVELAIERELDKPMTTVESEQLGKAYRVGDAAGRYIEFCKSTIPWTMSFKGMKIVVDCAHGATYHIAPHVFREVGAEVVAIGAEPDGLNINAGVGSTHIETLQKEVLKQQADLGIALDGDGDRLIMVDANGSVLDGDDILYIIACSRLRRGILNGGVVGTKMTNFGLEHALNEHGIELVRTDVGDRYILERLQLERWSLGGEPSGHIICLDRTTTGDGIISALQVLAEINKSGRKLHELRDGYQKFPQVTRNVKLGNVPATELMAAESVQQAVAAAEDALAGSGRVLLRPSGTEPLIRVTVEGPDDGQVQNLSQQIVDALDLLVSAPAANSRRTVSI</sequence>
<dbReference type="PANTHER" id="PTHR42946:SF1">
    <property type="entry name" value="PHOSPHOGLUCOMUTASE (ALPHA-D-GLUCOSE-1,6-BISPHOSPHATE-DEPENDENT)"/>
    <property type="match status" value="1"/>
</dbReference>
<dbReference type="AlphaFoldDB" id="A0A2N6CRI8"/>
<dbReference type="EC" id="5.4.2.10" evidence="6 8"/>
<organism evidence="13 14">
    <name type="scientific">Sedimenticola selenatireducens</name>
    <dbReference type="NCBI Taxonomy" id="191960"/>
    <lineage>
        <taxon>Bacteria</taxon>
        <taxon>Pseudomonadati</taxon>
        <taxon>Pseudomonadota</taxon>
        <taxon>Gammaproteobacteria</taxon>
        <taxon>Chromatiales</taxon>
        <taxon>Sedimenticolaceae</taxon>
        <taxon>Sedimenticola</taxon>
    </lineage>
</organism>
<dbReference type="CDD" id="cd05802">
    <property type="entry name" value="GlmM"/>
    <property type="match status" value="1"/>
</dbReference>
<dbReference type="GO" id="GO:0008966">
    <property type="term" value="F:phosphoglucosamine mutase activity"/>
    <property type="evidence" value="ECO:0007669"/>
    <property type="project" value="UniProtKB-UniRule"/>
</dbReference>
<feature type="modified residue" description="Phosphoserine" evidence="6">
    <location>
        <position position="101"/>
    </location>
</feature>
<dbReference type="Gene3D" id="3.40.120.10">
    <property type="entry name" value="Alpha-D-Glucose-1,6-Bisphosphate, subunit A, domain 3"/>
    <property type="match status" value="3"/>
</dbReference>
<dbReference type="NCBIfam" id="NF008139">
    <property type="entry name" value="PRK10887.1"/>
    <property type="match status" value="1"/>
</dbReference>
<dbReference type="InterPro" id="IPR036900">
    <property type="entry name" value="A-D-PHexomutase_C_sf"/>
</dbReference>
<dbReference type="GO" id="GO:0000287">
    <property type="term" value="F:magnesium ion binding"/>
    <property type="evidence" value="ECO:0007669"/>
    <property type="project" value="UniProtKB-UniRule"/>
</dbReference>
<feature type="domain" description="Alpha-D-phosphohexomutase C-terminal" evidence="9">
    <location>
        <begin position="379"/>
        <end position="440"/>
    </location>
</feature>
<dbReference type="RefSeq" id="WP_051302736.1">
    <property type="nucleotide sequence ID" value="NZ_PKUN01000031.1"/>
</dbReference>
<keyword evidence="2 6" id="KW-0597">Phosphoprotein</keyword>
<feature type="active site" description="Phosphoserine intermediate" evidence="6">
    <location>
        <position position="101"/>
    </location>
</feature>
<dbReference type="GO" id="GO:0005975">
    <property type="term" value="P:carbohydrate metabolic process"/>
    <property type="evidence" value="ECO:0007669"/>
    <property type="project" value="InterPro"/>
</dbReference>
<evidence type="ECO:0000256" key="5">
    <source>
        <dbReference type="ARBA" id="ARBA00023235"/>
    </source>
</evidence>
<dbReference type="HAMAP" id="MF_01554_B">
    <property type="entry name" value="GlmM_B"/>
    <property type="match status" value="1"/>
</dbReference>
<feature type="binding site" evidence="6">
    <location>
        <position position="242"/>
    </location>
    <ligand>
        <name>Mg(2+)</name>
        <dbReference type="ChEBI" id="CHEBI:18420"/>
    </ligand>
</feature>
<feature type="binding site" evidence="6">
    <location>
        <position position="240"/>
    </location>
    <ligand>
        <name>Mg(2+)</name>
        <dbReference type="ChEBI" id="CHEBI:18420"/>
    </ligand>
</feature>
<dbReference type="InterPro" id="IPR050060">
    <property type="entry name" value="Phosphoglucosamine_mutase"/>
</dbReference>
<evidence type="ECO:0000259" key="10">
    <source>
        <dbReference type="Pfam" id="PF02878"/>
    </source>
</evidence>
<dbReference type="FunFam" id="3.40.120.10:FF:000001">
    <property type="entry name" value="Phosphoglucosamine mutase"/>
    <property type="match status" value="1"/>
</dbReference>
<dbReference type="EMBL" id="PKUN01000031">
    <property type="protein sequence ID" value="PLX59678.1"/>
    <property type="molecule type" value="Genomic_DNA"/>
</dbReference>
<gene>
    <name evidence="6" type="primary">glmM</name>
    <name evidence="13" type="ORF">C0630_19905</name>
</gene>
<dbReference type="GO" id="GO:0009252">
    <property type="term" value="P:peptidoglycan biosynthetic process"/>
    <property type="evidence" value="ECO:0007669"/>
    <property type="project" value="UniProtKB-ARBA"/>
</dbReference>
<dbReference type="InterPro" id="IPR005846">
    <property type="entry name" value="A-D-PHexomutase_a/b/a-III"/>
</dbReference>
<comment type="cofactor">
    <cofactor evidence="6">
        <name>Mg(2+)</name>
        <dbReference type="ChEBI" id="CHEBI:18420"/>
    </cofactor>
    <text evidence="6">Binds 1 Mg(2+) ion per subunit.</text>
</comment>
<protein>
    <recommendedName>
        <fullName evidence="6 8">Phosphoglucosamine mutase</fullName>
        <ecNumber evidence="6 8">5.4.2.10</ecNumber>
    </recommendedName>
</protein>
<proteinExistence type="inferred from homology"/>
<dbReference type="Pfam" id="PF02880">
    <property type="entry name" value="PGM_PMM_III"/>
    <property type="match status" value="1"/>
</dbReference>
<dbReference type="Pfam" id="PF02879">
    <property type="entry name" value="PGM_PMM_II"/>
    <property type="match status" value="1"/>
</dbReference>
<dbReference type="PROSITE" id="PS00710">
    <property type="entry name" value="PGM_PMM"/>
    <property type="match status" value="1"/>
</dbReference>
<comment type="function">
    <text evidence="6 8">Catalyzes the conversion of glucosamine-6-phosphate to glucosamine-1-phosphate.</text>
</comment>
<dbReference type="InterPro" id="IPR005844">
    <property type="entry name" value="A-D-PHexomutase_a/b/a-I"/>
</dbReference>
<evidence type="ECO:0000259" key="9">
    <source>
        <dbReference type="Pfam" id="PF00408"/>
    </source>
</evidence>